<gene>
    <name evidence="1" type="ORF">NCTC13379_01561</name>
</gene>
<dbReference type="EMBL" id="UGIX01000001">
    <property type="protein sequence ID" value="STP65330.1"/>
    <property type="molecule type" value="Genomic_DNA"/>
</dbReference>
<accession>A0AAX2KQP9</accession>
<reference evidence="1 2" key="1">
    <citation type="submission" date="2018-06" db="EMBL/GenBank/DDBJ databases">
        <authorList>
            <consortium name="Pathogen Informatics"/>
            <person name="Doyle S."/>
        </authorList>
    </citation>
    <scope>NUCLEOTIDE SEQUENCE [LARGE SCALE GENOMIC DNA]</scope>
    <source>
        <strain evidence="1 2">NCTC13379</strain>
    </source>
</reference>
<sequence>MEKLVQVIKLRPGEAVLIVVEDTPAPCPYGMCSMGATPDPDDEHFPHGILLCLDDAAQEGAMCYVTIFDGSGKPITVEVSREIYQVFADYEREMERQRKEEYRHQGLLPLPFVSVRRKGQYMDGFIFIYTAGIPSKKVWHRPRRFKII</sequence>
<comment type="caution">
    <text evidence="1">The sequence shown here is derived from an EMBL/GenBank/DDBJ whole genome shotgun (WGS) entry which is preliminary data.</text>
</comment>
<dbReference type="RefSeq" id="WP_002368676.1">
    <property type="nucleotide sequence ID" value="NZ_CP039296.1"/>
</dbReference>
<protein>
    <submittedName>
        <fullName evidence="1">Uncharacterized protein</fullName>
    </submittedName>
</protein>
<dbReference type="Proteomes" id="UP000254396">
    <property type="component" value="Unassembled WGS sequence"/>
</dbReference>
<dbReference type="AlphaFoldDB" id="A0AAX2KQP9"/>
<evidence type="ECO:0000313" key="2">
    <source>
        <dbReference type="Proteomes" id="UP000254396"/>
    </source>
</evidence>
<evidence type="ECO:0000313" key="1">
    <source>
        <dbReference type="EMBL" id="STP65330.1"/>
    </source>
</evidence>
<organism evidence="1 2">
    <name type="scientific">Enterococcus faecalis</name>
    <name type="common">Streptococcus faecalis</name>
    <dbReference type="NCBI Taxonomy" id="1351"/>
    <lineage>
        <taxon>Bacteria</taxon>
        <taxon>Bacillati</taxon>
        <taxon>Bacillota</taxon>
        <taxon>Bacilli</taxon>
        <taxon>Lactobacillales</taxon>
        <taxon>Enterococcaceae</taxon>
        <taxon>Enterococcus</taxon>
    </lineage>
</organism>
<proteinExistence type="predicted"/>
<name>A0AAX2KQP9_ENTFL</name>